<dbReference type="InterPro" id="IPR038765">
    <property type="entry name" value="Papain-like_cys_pep_sf"/>
</dbReference>
<organism evidence="7 8">
    <name type="scientific">Candidatus Abawacabacteria bacterium RBG_16_42_10</name>
    <dbReference type="NCBI Taxonomy" id="1817814"/>
    <lineage>
        <taxon>Bacteria</taxon>
        <taxon>Candidatus Abawacaibacteriota</taxon>
    </lineage>
</organism>
<evidence type="ECO:0000256" key="3">
    <source>
        <dbReference type="ARBA" id="ARBA00022729"/>
    </source>
</evidence>
<comment type="similarity">
    <text evidence="1">Belongs to the peptidase C40 family.</text>
</comment>
<dbReference type="PANTHER" id="PTHR47360">
    <property type="entry name" value="MUREIN DD-ENDOPEPTIDASE MEPS/MUREIN LD-CARBOXYPEPTIDASE"/>
    <property type="match status" value="1"/>
</dbReference>
<keyword evidence="4" id="KW-0378">Hydrolase</keyword>
<dbReference type="Pfam" id="PF00877">
    <property type="entry name" value="NLPC_P60"/>
    <property type="match status" value="1"/>
</dbReference>
<dbReference type="InterPro" id="IPR000064">
    <property type="entry name" value="NLP_P60_dom"/>
</dbReference>
<evidence type="ECO:0000256" key="1">
    <source>
        <dbReference type="ARBA" id="ARBA00007074"/>
    </source>
</evidence>
<dbReference type="InterPro" id="IPR052062">
    <property type="entry name" value="Murein_DD/LD_carboxypeptidase"/>
</dbReference>
<reference evidence="7 8" key="1">
    <citation type="journal article" date="2016" name="Nat. Commun.">
        <title>Thousands of microbial genomes shed light on interconnected biogeochemical processes in an aquifer system.</title>
        <authorList>
            <person name="Anantharaman K."/>
            <person name="Brown C.T."/>
            <person name="Hug L.A."/>
            <person name="Sharon I."/>
            <person name="Castelle C.J."/>
            <person name="Probst A.J."/>
            <person name="Thomas B.C."/>
            <person name="Singh A."/>
            <person name="Wilkins M.J."/>
            <person name="Karaoz U."/>
            <person name="Brodie E.L."/>
            <person name="Williams K.H."/>
            <person name="Hubbard S.S."/>
            <person name="Banfield J.F."/>
        </authorList>
    </citation>
    <scope>NUCLEOTIDE SEQUENCE [LARGE SCALE GENOMIC DNA]</scope>
</reference>
<evidence type="ECO:0000313" key="7">
    <source>
        <dbReference type="EMBL" id="OGC82284.1"/>
    </source>
</evidence>
<evidence type="ECO:0000259" key="6">
    <source>
        <dbReference type="PROSITE" id="PS51935"/>
    </source>
</evidence>
<evidence type="ECO:0000256" key="5">
    <source>
        <dbReference type="ARBA" id="ARBA00022807"/>
    </source>
</evidence>
<dbReference type="GO" id="GO:0006508">
    <property type="term" value="P:proteolysis"/>
    <property type="evidence" value="ECO:0007669"/>
    <property type="project" value="UniProtKB-KW"/>
</dbReference>
<evidence type="ECO:0000313" key="8">
    <source>
        <dbReference type="Proteomes" id="UP000177614"/>
    </source>
</evidence>
<gene>
    <name evidence="7" type="ORF">A2V81_01985</name>
</gene>
<accession>A0A1F4XL18</accession>
<feature type="domain" description="NlpC/P60" evidence="6">
    <location>
        <begin position="155"/>
        <end position="282"/>
    </location>
</feature>
<sequence>MNKIQHILDAFAVELKKKYGIATCQFKVDEENGTYFLTANVLLPKQKVELEKRIEASKLSVNAQIIVASELPTTDLGFAYVDHVPTNVYSRTFKKDNIRYLSTQINVKEDPVQLIWEGEEHFCVKLVDQTIGWVRKDELTRINGFPDWQPPEQKACNNKEFDAYLERWLGVPYIWGGTTMSGVDCAGLMQNIYRRCFNYLLPKHSMDQMKTGTMVTEPRKGDLAFFRSTNSDGKVIGHVGIVVDPSQKKILHASFSQKKVVINMFSEIVKPGYEFLGFYHYPVEIV</sequence>
<keyword evidence="2" id="KW-0645">Protease</keyword>
<keyword evidence="3" id="KW-0732">Signal</keyword>
<proteinExistence type="inferred from homology"/>
<evidence type="ECO:0000256" key="4">
    <source>
        <dbReference type="ARBA" id="ARBA00022801"/>
    </source>
</evidence>
<dbReference type="Proteomes" id="UP000177614">
    <property type="component" value="Unassembled WGS sequence"/>
</dbReference>
<dbReference type="EMBL" id="MEWR01000008">
    <property type="protein sequence ID" value="OGC82284.1"/>
    <property type="molecule type" value="Genomic_DNA"/>
</dbReference>
<dbReference type="SUPFAM" id="SSF54001">
    <property type="entry name" value="Cysteine proteinases"/>
    <property type="match status" value="1"/>
</dbReference>
<evidence type="ECO:0000256" key="2">
    <source>
        <dbReference type="ARBA" id="ARBA00022670"/>
    </source>
</evidence>
<dbReference type="AlphaFoldDB" id="A0A1F4XL18"/>
<dbReference type="GO" id="GO:0008234">
    <property type="term" value="F:cysteine-type peptidase activity"/>
    <property type="evidence" value="ECO:0007669"/>
    <property type="project" value="UniProtKB-KW"/>
</dbReference>
<comment type="caution">
    <text evidence="7">The sequence shown here is derived from an EMBL/GenBank/DDBJ whole genome shotgun (WGS) entry which is preliminary data.</text>
</comment>
<name>A0A1F4XL18_9BACT</name>
<dbReference type="Gene3D" id="3.90.1720.10">
    <property type="entry name" value="endopeptidase domain like (from Nostoc punctiforme)"/>
    <property type="match status" value="1"/>
</dbReference>
<protein>
    <recommendedName>
        <fullName evidence="6">NlpC/P60 domain-containing protein</fullName>
    </recommendedName>
</protein>
<dbReference type="STRING" id="1817814.A2V81_01985"/>
<keyword evidence="5" id="KW-0788">Thiol protease</keyword>
<dbReference type="PANTHER" id="PTHR47360:SF1">
    <property type="entry name" value="ENDOPEPTIDASE NLPC-RELATED"/>
    <property type="match status" value="1"/>
</dbReference>
<dbReference type="PROSITE" id="PS51935">
    <property type="entry name" value="NLPC_P60"/>
    <property type="match status" value="1"/>
</dbReference>